<feature type="transmembrane region" description="Helical" evidence="1">
    <location>
        <begin position="1740"/>
        <end position="1760"/>
    </location>
</feature>
<keyword evidence="1" id="KW-1133">Transmembrane helix</keyword>
<sequence>MKLLLICVLAIALSSANNLKIAIKEVHQNSVKGSIYIVDNDDTVVDISNVQIYLYLNPSGTIESSNWNININHGSCLFSISLWCKGEYKIIAASPGYTDTISELVNITYDDCYPTYAVASATTSKQLFRVDMETHWGYGGDLMGYTSYTLKEISGAQVSGITTLKNTDGKTFFYITFNEIGLKRLISSCNNYYTIYFEINVLGLDNKYLKIEKSGGKEFYLKQSVDAVVKVYNDPEMTNLDTGNEFFIEILFNCEGSIEGVVNGTITSGVLEFPNLKLLNKGNFMLMAKSDNVKPGYSEEFHVDELSLAIQIVTKYPNKTNDIFSIQVTVYYGMFKYNQTSLLVKLNDVITGNLTNYTVNGVATFNNLTFKLPGIFTIIATTEEFTGYLGNLNISPWLQIATPSIIDTISPFNISIDWFLDQNLTLRPPTLNFSFYIYIIPDEIYIGKYTQITGESLIITGLIISNPGTFNVFIKYNNQFTPSLPINSYLYAEEMIPTKKIHNYESEINVPIILYINVYRDNQSYAFYKDKSVKIFLFIEKENEFLLLGCENTIMGMATFKNLTLTRLGETKFKVMGDQIFERVFKLNAKGYMKIVPLTEYPSNTDESFSIEAILYQDSKLTIPLMFPSCDLTLLIVHFANITNGICKITNEGVAKITDIYILSQGTYEISFFSNFAINLVLSKIFNVIYSQSVIKMTVNNNNFVVKKGEKINLHVELYGFDLKLYKNPASVFIKSLANINSDIITFKNTTIGIVDFILPSDNFDKALLQIVTNVSSPLLLPLTIEINTFDIICGGLDNNLKCSSCVNGAELGDFGCECKKNRSFNNLTGECSCNEGFINNNGNCTECMNYIEENDISATFSDDYQNIFIDISVPIKDYLSYNCLLLISYSENIRQNIESCFFMSNMRIYVKGLTFLSPFNSSVTFNYKMISDAKSCILMPENYQIKILMKNPFPQPQVQIIIPNIISIPCLVDGIIISTKFKNLDYDYDWSIKEIYTNALLIEEPINNNADVIIGNNQLIEGIYNVSLIVTSKAFFNSAMQWILMNVTNTQFLTVSFNVGNNVKIKANENFNIYAIASNTCKTQGTIIYTWKYISDYPLNFSTILQNSPTENSLVIPKYTLKQGQTYNFEVTASLNNDQSLDGKNIISIQVISENLSLKLSRSGGTIGIDEDFSVTATAYDPNDLLYSVNINWVCIENSSPCLDSYGNFLIQNASNPSLIIKRYYLKDKAHYQITCTASSLSGNITSILDIKVDAKAKGAVHLEYPSSIIDNSSPIILIPDLIIPNFPSFEWSISPELLGNKSISLFDSFLKFDPTDLIPGITHTITFNMTGGLASSITTSIDIKRNELPKCDTFHKENSGNKWQIITRNCFSVNGEITYQYGLSDTNQIVFWKTKKIYKDKITIFKQENVTLFLLNVCDDYGCNLYYASNSEFIRMVEEKKDDEIKYDDYDDIPDTIIYYAQNADKRQLKELVKLFINFFANETSDEATFGVFLTCLLSITSKADLLTKKDLSNIISLTMDIVKSYPYPITSTQMDNLINTFSKIVSEYPTEDLIESLKTLSIISAHNALPDEEYLYESLMTLFYHRTKPLNYNLFPKTLTYNFFSTANNNFELTIFYGNYIHPSSIVDIHFFKYIKDDIIFHISIYVSGSYDSCVIKNIPLIPVDISDLLFISLKIYHESITQLDIYKCKSFDDNSEHTENDCQIVEINAGSIKVLLSKGSQFKLIKIGTIGTGNQVFVTIGTILSIGLPLICALWLRDKNSDEVLTPHKYILVYTIISLFVRQRPLLRAFTIFQLSTVALMILSLIGVMEYLFNLTEAQESHGHFALLSGFIAFCLLQFVNLPLSYVRITAFESKGWRIVAIVVCFFASGASIITCWVINKYTTVRFKERCLYTFIVFYAIEVFAFQGILSLATRMSGKDNRMQKVRQEESYGGISLAQ</sequence>
<dbReference type="Proteomes" id="UP000187209">
    <property type="component" value="Unassembled WGS sequence"/>
</dbReference>
<keyword evidence="1" id="KW-0472">Membrane</keyword>
<protein>
    <recommendedName>
        <fullName evidence="3">PKD/REJ-like domain-containing protein</fullName>
    </recommendedName>
</protein>
<keyword evidence="2" id="KW-0732">Signal</keyword>
<feature type="transmembrane region" description="Helical" evidence="1">
    <location>
        <begin position="1863"/>
        <end position="1884"/>
    </location>
</feature>
<dbReference type="InterPro" id="IPR002859">
    <property type="entry name" value="PKD/REJ-like"/>
</dbReference>
<evidence type="ECO:0000313" key="5">
    <source>
        <dbReference type="Proteomes" id="UP000187209"/>
    </source>
</evidence>
<feature type="transmembrane region" description="Helical" evidence="1">
    <location>
        <begin position="1796"/>
        <end position="1817"/>
    </location>
</feature>
<gene>
    <name evidence="4" type="ORF">SteCoe_11522</name>
</gene>
<feature type="chain" id="PRO_5012435725" description="PKD/REJ-like domain-containing protein" evidence="2">
    <location>
        <begin position="17"/>
        <end position="1943"/>
    </location>
</feature>
<comment type="caution">
    <text evidence="4">The sequence shown here is derived from an EMBL/GenBank/DDBJ whole genome shotgun (WGS) entry which is preliminary data.</text>
</comment>
<feature type="signal peptide" evidence="2">
    <location>
        <begin position="1"/>
        <end position="16"/>
    </location>
</feature>
<keyword evidence="1" id="KW-0812">Transmembrane</keyword>
<reference evidence="4 5" key="1">
    <citation type="submission" date="2016-11" db="EMBL/GenBank/DDBJ databases">
        <title>The macronuclear genome of Stentor coeruleus: a giant cell with tiny introns.</title>
        <authorList>
            <person name="Slabodnick M."/>
            <person name="Ruby J.G."/>
            <person name="Reiff S.B."/>
            <person name="Swart E.C."/>
            <person name="Gosai S."/>
            <person name="Prabakaran S."/>
            <person name="Witkowska E."/>
            <person name="Larue G.E."/>
            <person name="Fisher S."/>
            <person name="Freeman R.M."/>
            <person name="Gunawardena J."/>
            <person name="Chu W."/>
            <person name="Stover N.A."/>
            <person name="Gregory B.D."/>
            <person name="Nowacki M."/>
            <person name="Derisi J."/>
            <person name="Roy S.W."/>
            <person name="Marshall W.F."/>
            <person name="Sood P."/>
        </authorList>
    </citation>
    <scope>NUCLEOTIDE SEQUENCE [LARGE SCALE GENOMIC DNA]</scope>
    <source>
        <strain evidence="4">WM001</strain>
    </source>
</reference>
<accession>A0A1R2CD28</accession>
<organism evidence="4 5">
    <name type="scientific">Stentor coeruleus</name>
    <dbReference type="NCBI Taxonomy" id="5963"/>
    <lineage>
        <taxon>Eukaryota</taxon>
        <taxon>Sar</taxon>
        <taxon>Alveolata</taxon>
        <taxon>Ciliophora</taxon>
        <taxon>Postciliodesmatophora</taxon>
        <taxon>Heterotrichea</taxon>
        <taxon>Heterotrichida</taxon>
        <taxon>Stentoridae</taxon>
        <taxon>Stentor</taxon>
    </lineage>
</organism>
<evidence type="ECO:0000256" key="1">
    <source>
        <dbReference type="SAM" id="Phobius"/>
    </source>
</evidence>
<name>A0A1R2CD28_9CILI</name>
<proteinExistence type="predicted"/>
<dbReference type="Pfam" id="PF02010">
    <property type="entry name" value="REJ"/>
    <property type="match status" value="1"/>
</dbReference>
<feature type="transmembrane region" description="Helical" evidence="1">
    <location>
        <begin position="1829"/>
        <end position="1851"/>
    </location>
</feature>
<evidence type="ECO:0000259" key="3">
    <source>
        <dbReference type="Pfam" id="PF02010"/>
    </source>
</evidence>
<keyword evidence="5" id="KW-1185">Reference proteome</keyword>
<evidence type="ECO:0000313" key="4">
    <source>
        <dbReference type="EMBL" id="OMJ86885.1"/>
    </source>
</evidence>
<feature type="transmembrane region" description="Helical" evidence="1">
    <location>
        <begin position="1896"/>
        <end position="1917"/>
    </location>
</feature>
<feature type="domain" description="PKD/REJ-like" evidence="3">
    <location>
        <begin position="1079"/>
        <end position="1244"/>
    </location>
</feature>
<evidence type="ECO:0000256" key="2">
    <source>
        <dbReference type="SAM" id="SignalP"/>
    </source>
</evidence>
<dbReference type="EMBL" id="MPUH01000192">
    <property type="protein sequence ID" value="OMJ86885.1"/>
    <property type="molecule type" value="Genomic_DNA"/>
</dbReference>